<evidence type="ECO:0000256" key="9">
    <source>
        <dbReference type="ARBA" id="ARBA00023136"/>
    </source>
</evidence>
<dbReference type="InterPro" id="IPR002523">
    <property type="entry name" value="MgTranspt_CorA/ZnTranspt_ZntB"/>
</dbReference>
<dbReference type="FunFam" id="1.20.58.340:FF:000004">
    <property type="entry name" value="Magnesium transport protein CorA"/>
    <property type="match status" value="1"/>
</dbReference>
<keyword evidence="5 12" id="KW-0812">Transmembrane</keyword>
<evidence type="ECO:0000256" key="2">
    <source>
        <dbReference type="ARBA" id="ARBA00009765"/>
    </source>
</evidence>
<dbReference type="Gene3D" id="3.30.460.20">
    <property type="entry name" value="CorA soluble domain-like"/>
    <property type="match status" value="1"/>
</dbReference>
<dbReference type="PATRIC" id="fig|237258.4.peg.1624"/>
<reference evidence="13 14" key="1">
    <citation type="submission" date="2016-09" db="EMBL/GenBank/DDBJ databases">
        <authorList>
            <person name="Capua I."/>
            <person name="De Benedictis P."/>
            <person name="Joannis T."/>
            <person name="Lombin L.H."/>
            <person name="Cattoli G."/>
        </authorList>
    </citation>
    <scope>NUCLEOTIDE SEQUENCE [LARGE SCALE GENOMIC DNA]</scope>
    <source>
        <strain evidence="13 14">NRS-1</strain>
    </source>
</reference>
<evidence type="ECO:0000256" key="3">
    <source>
        <dbReference type="ARBA" id="ARBA00022448"/>
    </source>
</evidence>
<comment type="subcellular location">
    <subcellularLocation>
        <location evidence="1">Cell membrane</location>
        <topology evidence="1">Multi-pass membrane protein</topology>
    </subcellularLocation>
</comment>
<dbReference type="EMBL" id="MKGI01000014">
    <property type="protein sequence ID" value="OEL11912.1"/>
    <property type="molecule type" value="Genomic_DNA"/>
</dbReference>
<name>A0A1E5UG96_9FLAO</name>
<dbReference type="Gene3D" id="1.20.58.340">
    <property type="entry name" value="Magnesium transport protein CorA, transmembrane region"/>
    <property type="match status" value="2"/>
</dbReference>
<evidence type="ECO:0000256" key="12">
    <source>
        <dbReference type="SAM" id="Phobius"/>
    </source>
</evidence>
<dbReference type="GO" id="GO:0050897">
    <property type="term" value="F:cobalt ion binding"/>
    <property type="evidence" value="ECO:0007669"/>
    <property type="project" value="TreeGrafter"/>
</dbReference>
<keyword evidence="9 12" id="KW-0472">Membrane</keyword>
<keyword evidence="6" id="KW-0460">Magnesium</keyword>
<dbReference type="PANTHER" id="PTHR46494">
    <property type="entry name" value="CORA FAMILY METAL ION TRANSPORTER (EUROFUNG)"/>
    <property type="match status" value="1"/>
</dbReference>
<evidence type="ECO:0000256" key="7">
    <source>
        <dbReference type="ARBA" id="ARBA00022989"/>
    </source>
</evidence>
<dbReference type="InterPro" id="IPR045861">
    <property type="entry name" value="CorA_cytoplasmic_dom"/>
</dbReference>
<dbReference type="SUPFAM" id="SSF143865">
    <property type="entry name" value="CorA soluble domain-like"/>
    <property type="match status" value="1"/>
</dbReference>
<dbReference type="SUPFAM" id="SSF144083">
    <property type="entry name" value="Magnesium transport protein CorA, transmembrane region"/>
    <property type="match status" value="1"/>
</dbReference>
<dbReference type="OrthoDB" id="9803416at2"/>
<keyword evidence="3" id="KW-0813">Transport</keyword>
<dbReference type="InterPro" id="IPR045863">
    <property type="entry name" value="CorA_TM1_TM2"/>
</dbReference>
<evidence type="ECO:0000256" key="8">
    <source>
        <dbReference type="ARBA" id="ARBA00023065"/>
    </source>
</evidence>
<comment type="function">
    <text evidence="11">Mediates influx of magnesium ions. Alternates between open and closed states. Activated by low cytoplasmic Mg(2+) levels. Inactive when cytoplasmic Mg(2+) levels are high.</text>
</comment>
<keyword evidence="14" id="KW-1185">Reference proteome</keyword>
<evidence type="ECO:0000256" key="10">
    <source>
        <dbReference type="ARBA" id="ARBA00034269"/>
    </source>
</evidence>
<dbReference type="PANTHER" id="PTHR46494:SF1">
    <property type="entry name" value="CORA FAMILY METAL ION TRANSPORTER (EUROFUNG)"/>
    <property type="match status" value="1"/>
</dbReference>
<evidence type="ECO:0000256" key="5">
    <source>
        <dbReference type="ARBA" id="ARBA00022692"/>
    </source>
</evidence>
<dbReference type="GO" id="GO:0015095">
    <property type="term" value="F:magnesium ion transmembrane transporter activity"/>
    <property type="evidence" value="ECO:0007669"/>
    <property type="project" value="TreeGrafter"/>
</dbReference>
<accession>A0A1E5UG96</accession>
<evidence type="ECO:0000256" key="6">
    <source>
        <dbReference type="ARBA" id="ARBA00022842"/>
    </source>
</evidence>
<sequence length="300" mass="35180">MIESTLHKTIEYEWIDILEMKQEDIAEISKKYDINHYWLEDCIDPNHLPKFEDNGNLKFFLTRLNTSTERLILNTISDVSTKLGIFLKDNLILTVHRIENDAIKSLLKEIAIHPENFKTPYQLALHLGQKIFISFEQENEILLDQLDKMENEVFLKNVSNSAQLKRLYRFKRKVGLNLKVLNLSSDWVSSFEKLPLDSVEIKDLKDSYKDAISDFDHLHLQTNNLMSMFLALSDQKANQVMKMLAIYSVYFLPITFIAGVYGMNFEYMPEITKPYGYFATLGLMGLIVIITFIYVRRKKW</sequence>
<dbReference type="Pfam" id="PF01544">
    <property type="entry name" value="CorA"/>
    <property type="match status" value="1"/>
</dbReference>
<dbReference type="RefSeq" id="WP_069797343.1">
    <property type="nucleotide sequence ID" value="NZ_CP034157.1"/>
</dbReference>
<feature type="transmembrane region" description="Helical" evidence="12">
    <location>
        <begin position="244"/>
        <end position="263"/>
    </location>
</feature>
<gene>
    <name evidence="13" type="ORF">BHF72_1670</name>
</gene>
<dbReference type="Proteomes" id="UP000095601">
    <property type="component" value="Unassembled WGS sequence"/>
</dbReference>
<dbReference type="AlphaFoldDB" id="A0A1E5UG96"/>
<comment type="caution">
    <text evidence="13">The sequence shown here is derived from an EMBL/GenBank/DDBJ whole genome shotgun (WGS) entry which is preliminary data.</text>
</comment>
<evidence type="ECO:0000313" key="13">
    <source>
        <dbReference type="EMBL" id="OEL11912.1"/>
    </source>
</evidence>
<keyword evidence="4" id="KW-1003">Cell membrane</keyword>
<evidence type="ECO:0000256" key="4">
    <source>
        <dbReference type="ARBA" id="ARBA00022475"/>
    </source>
</evidence>
<protein>
    <submittedName>
        <fullName evidence="13">CorA-like Mg2+ transporter family protein</fullName>
    </submittedName>
</protein>
<dbReference type="KEGG" id="cnr:EB819_02775"/>
<keyword evidence="7 12" id="KW-1133">Transmembrane helix</keyword>
<evidence type="ECO:0000256" key="1">
    <source>
        <dbReference type="ARBA" id="ARBA00004651"/>
    </source>
</evidence>
<keyword evidence="8" id="KW-0406">Ion transport</keyword>
<comment type="similarity">
    <text evidence="2">Belongs to the CorA metal ion transporter (MIT) (TC 1.A.35) family.</text>
</comment>
<comment type="catalytic activity">
    <reaction evidence="10">
        <text>Mg(2+)(in) = Mg(2+)(out)</text>
        <dbReference type="Rhea" id="RHEA:29827"/>
        <dbReference type="ChEBI" id="CHEBI:18420"/>
    </reaction>
</comment>
<feature type="transmembrane region" description="Helical" evidence="12">
    <location>
        <begin position="275"/>
        <end position="295"/>
    </location>
</feature>
<dbReference type="GO" id="GO:0015087">
    <property type="term" value="F:cobalt ion transmembrane transporter activity"/>
    <property type="evidence" value="ECO:0007669"/>
    <property type="project" value="TreeGrafter"/>
</dbReference>
<dbReference type="GO" id="GO:0005886">
    <property type="term" value="C:plasma membrane"/>
    <property type="evidence" value="ECO:0007669"/>
    <property type="project" value="UniProtKB-SubCell"/>
</dbReference>
<evidence type="ECO:0000256" key="11">
    <source>
        <dbReference type="ARBA" id="ARBA00045497"/>
    </source>
</evidence>
<evidence type="ECO:0000313" key="14">
    <source>
        <dbReference type="Proteomes" id="UP000095601"/>
    </source>
</evidence>
<dbReference type="GO" id="GO:0000287">
    <property type="term" value="F:magnesium ion binding"/>
    <property type="evidence" value="ECO:0007669"/>
    <property type="project" value="TreeGrafter"/>
</dbReference>
<proteinExistence type="inferred from homology"/>
<dbReference type="STRING" id="237258.SAMN04489756_11764"/>
<organism evidence="13 14">
    <name type="scientific">Cloacibacterium normanense</name>
    <dbReference type="NCBI Taxonomy" id="237258"/>
    <lineage>
        <taxon>Bacteria</taxon>
        <taxon>Pseudomonadati</taxon>
        <taxon>Bacteroidota</taxon>
        <taxon>Flavobacteriia</taxon>
        <taxon>Flavobacteriales</taxon>
        <taxon>Weeksellaceae</taxon>
    </lineage>
</organism>